<dbReference type="EMBL" id="JAGYWB010000001">
    <property type="protein sequence ID" value="KAI0530886.1"/>
    <property type="molecule type" value="Genomic_DNA"/>
</dbReference>
<evidence type="ECO:0000313" key="1">
    <source>
        <dbReference type="EMBL" id="KAI0530886.1"/>
    </source>
</evidence>
<name>A0A8T3CB37_DENNO</name>
<comment type="caution">
    <text evidence="1">The sequence shown here is derived from an EMBL/GenBank/DDBJ whole genome shotgun (WGS) entry which is preliminary data.</text>
</comment>
<protein>
    <submittedName>
        <fullName evidence="1">Uncharacterized protein</fullName>
    </submittedName>
</protein>
<evidence type="ECO:0000313" key="2">
    <source>
        <dbReference type="Proteomes" id="UP000829196"/>
    </source>
</evidence>
<dbReference type="AlphaFoldDB" id="A0A8T3CB37"/>
<gene>
    <name evidence="1" type="ORF">KFK09_000434</name>
</gene>
<dbReference type="Proteomes" id="UP000829196">
    <property type="component" value="Unassembled WGS sequence"/>
</dbReference>
<sequence>MKSLSPNKYYYIANSLNSNSEERKSIINLVYSAPGWHDGMPVIYSSLKHSGMLEKFICVEEGCVEEGSSNGLSPTKGFLSVRN</sequence>
<proteinExistence type="predicted"/>
<reference evidence="1" key="1">
    <citation type="journal article" date="2022" name="Front. Genet.">
        <title>Chromosome-Scale Assembly of the Dendrobium nobile Genome Provides Insights Into the Molecular Mechanism of the Biosynthesis of the Medicinal Active Ingredient of Dendrobium.</title>
        <authorList>
            <person name="Xu Q."/>
            <person name="Niu S.-C."/>
            <person name="Li K.-L."/>
            <person name="Zheng P.-J."/>
            <person name="Zhang X.-J."/>
            <person name="Jia Y."/>
            <person name="Liu Y."/>
            <person name="Niu Y.-X."/>
            <person name="Yu L.-H."/>
            <person name="Chen D.-F."/>
            <person name="Zhang G.-Q."/>
        </authorList>
    </citation>
    <scope>NUCLEOTIDE SEQUENCE</scope>
    <source>
        <tissue evidence="1">Leaf</tissue>
    </source>
</reference>
<keyword evidence="2" id="KW-1185">Reference proteome</keyword>
<organism evidence="1 2">
    <name type="scientific">Dendrobium nobile</name>
    <name type="common">Orchid</name>
    <dbReference type="NCBI Taxonomy" id="94219"/>
    <lineage>
        <taxon>Eukaryota</taxon>
        <taxon>Viridiplantae</taxon>
        <taxon>Streptophyta</taxon>
        <taxon>Embryophyta</taxon>
        <taxon>Tracheophyta</taxon>
        <taxon>Spermatophyta</taxon>
        <taxon>Magnoliopsida</taxon>
        <taxon>Liliopsida</taxon>
        <taxon>Asparagales</taxon>
        <taxon>Orchidaceae</taxon>
        <taxon>Epidendroideae</taxon>
        <taxon>Malaxideae</taxon>
        <taxon>Dendrobiinae</taxon>
        <taxon>Dendrobium</taxon>
    </lineage>
</organism>
<accession>A0A8T3CB37</accession>